<keyword evidence="3 6" id="KW-0694">RNA-binding</keyword>
<dbReference type="GO" id="GO:0003735">
    <property type="term" value="F:structural constituent of ribosome"/>
    <property type="evidence" value="ECO:0007669"/>
    <property type="project" value="UniProtKB-UniRule"/>
</dbReference>
<accession>A0A2H0UQP1</accession>
<dbReference type="Gene3D" id="2.40.50.140">
    <property type="entry name" value="Nucleic acid-binding proteins"/>
    <property type="match status" value="1"/>
</dbReference>
<reference evidence="9" key="1">
    <citation type="submission" date="2017-09" db="EMBL/GenBank/DDBJ databases">
        <title>Depth-based differentiation of microbial function through sediment-hosted aquifers and enrichment of novel symbionts in the deep terrestrial subsurface.</title>
        <authorList>
            <person name="Probst A.J."/>
            <person name="Ladd B."/>
            <person name="Jarett J.K."/>
            <person name="Geller-Mcgrath D.E."/>
            <person name="Sieber C.M.K."/>
            <person name="Emerson J.B."/>
            <person name="Anantharaman K."/>
            <person name="Thomas B.C."/>
            <person name="Malmstrom R."/>
            <person name="Stieglmeier M."/>
            <person name="Klingl A."/>
            <person name="Woyke T."/>
            <person name="Ryan C.M."/>
            <person name="Banfield J.F."/>
        </authorList>
    </citation>
    <scope>NUCLEOTIDE SEQUENCE [LARGE SCALE GENOMIC DNA]</scope>
</reference>
<dbReference type="Proteomes" id="UP000229615">
    <property type="component" value="Unassembled WGS sequence"/>
</dbReference>
<evidence type="ECO:0000313" key="8">
    <source>
        <dbReference type="EMBL" id="PIR88708.1"/>
    </source>
</evidence>
<dbReference type="HAMAP" id="MF_01345_B">
    <property type="entry name" value="Ribosomal_uS17_B"/>
    <property type="match status" value="1"/>
</dbReference>
<dbReference type="CDD" id="cd00364">
    <property type="entry name" value="Ribosomal_uS17"/>
    <property type="match status" value="1"/>
</dbReference>
<keyword evidence="5 6" id="KW-0687">Ribonucleoprotein</keyword>
<organism evidence="8 9">
    <name type="scientific">Candidatus Harrisonbacteria bacterium CG10_big_fil_rev_8_21_14_0_10_44_23</name>
    <dbReference type="NCBI Taxonomy" id="1974585"/>
    <lineage>
        <taxon>Bacteria</taxon>
        <taxon>Candidatus Harrisoniibacteriota</taxon>
    </lineage>
</organism>
<dbReference type="AlphaFoldDB" id="A0A2H0UQP1"/>
<protein>
    <recommendedName>
        <fullName evidence="6">Small ribosomal subunit protein uS17</fullName>
    </recommendedName>
</protein>
<dbReference type="GO" id="GO:0019843">
    <property type="term" value="F:rRNA binding"/>
    <property type="evidence" value="ECO:0007669"/>
    <property type="project" value="UniProtKB-UniRule"/>
</dbReference>
<evidence type="ECO:0000256" key="1">
    <source>
        <dbReference type="ARBA" id="ARBA00010254"/>
    </source>
</evidence>
<comment type="caution">
    <text evidence="8">The sequence shown here is derived from an EMBL/GenBank/DDBJ whole genome shotgun (WGS) entry which is preliminary data.</text>
</comment>
<dbReference type="GO" id="GO:0006412">
    <property type="term" value="P:translation"/>
    <property type="evidence" value="ECO:0007669"/>
    <property type="project" value="UniProtKB-UniRule"/>
</dbReference>
<keyword evidence="2 6" id="KW-0699">rRNA-binding</keyword>
<gene>
    <name evidence="6" type="primary">rpsQ</name>
    <name evidence="8" type="ORF">COU09_00815</name>
</gene>
<dbReference type="NCBIfam" id="TIGR03635">
    <property type="entry name" value="uS17_bact"/>
    <property type="match status" value="1"/>
</dbReference>
<dbReference type="InterPro" id="IPR012340">
    <property type="entry name" value="NA-bd_OB-fold"/>
</dbReference>
<name>A0A2H0UQP1_9BACT</name>
<evidence type="ECO:0000256" key="2">
    <source>
        <dbReference type="ARBA" id="ARBA00022730"/>
    </source>
</evidence>
<dbReference type="EMBL" id="PFBB01000010">
    <property type="protein sequence ID" value="PIR88708.1"/>
    <property type="molecule type" value="Genomic_DNA"/>
</dbReference>
<dbReference type="PANTHER" id="PTHR10744">
    <property type="entry name" value="40S RIBOSOMAL PROTEIN S11 FAMILY MEMBER"/>
    <property type="match status" value="1"/>
</dbReference>
<dbReference type="SUPFAM" id="SSF50249">
    <property type="entry name" value="Nucleic acid-binding proteins"/>
    <property type="match status" value="1"/>
</dbReference>
<keyword evidence="4 6" id="KW-0689">Ribosomal protein</keyword>
<comment type="subunit">
    <text evidence="6">Part of the 30S ribosomal subunit.</text>
</comment>
<evidence type="ECO:0000313" key="9">
    <source>
        <dbReference type="Proteomes" id="UP000229615"/>
    </source>
</evidence>
<dbReference type="NCBIfam" id="NF004123">
    <property type="entry name" value="PRK05610.1"/>
    <property type="match status" value="1"/>
</dbReference>
<dbReference type="PANTHER" id="PTHR10744:SF1">
    <property type="entry name" value="SMALL RIBOSOMAL SUBUNIT PROTEIN US17M"/>
    <property type="match status" value="1"/>
</dbReference>
<dbReference type="InterPro" id="IPR019984">
    <property type="entry name" value="Ribosomal_uS17_bact/chlr"/>
</dbReference>
<dbReference type="Pfam" id="PF00366">
    <property type="entry name" value="Ribosomal_S17"/>
    <property type="match status" value="1"/>
</dbReference>
<evidence type="ECO:0000256" key="3">
    <source>
        <dbReference type="ARBA" id="ARBA00022884"/>
    </source>
</evidence>
<evidence type="ECO:0000256" key="5">
    <source>
        <dbReference type="ARBA" id="ARBA00023274"/>
    </source>
</evidence>
<proteinExistence type="inferred from homology"/>
<dbReference type="PROSITE" id="PS00056">
    <property type="entry name" value="RIBOSOMAL_S17"/>
    <property type="match status" value="1"/>
</dbReference>
<evidence type="ECO:0000256" key="6">
    <source>
        <dbReference type="HAMAP-Rule" id="MF_01345"/>
    </source>
</evidence>
<dbReference type="GO" id="GO:0022627">
    <property type="term" value="C:cytosolic small ribosomal subunit"/>
    <property type="evidence" value="ECO:0007669"/>
    <property type="project" value="UniProtKB-UniRule"/>
</dbReference>
<comment type="similarity">
    <text evidence="1 6 7">Belongs to the universal ribosomal protein uS17 family.</text>
</comment>
<comment type="function">
    <text evidence="6">One of the primary rRNA binding proteins, it binds specifically to the 5'-end of 16S ribosomal RNA.</text>
</comment>
<sequence length="85" mass="9977">MKRRLIGTVVSDKMQSTAVVEVIRMSKHPKYLKYFKVSKRFKAQNDNNEYKTGDEVVIEECRPLSKDKRFRIIGRAKDIKEAISE</sequence>
<dbReference type="PRINTS" id="PR00973">
    <property type="entry name" value="RIBOSOMALS17"/>
</dbReference>
<dbReference type="InterPro" id="IPR019979">
    <property type="entry name" value="Ribosomal_uS17_CS"/>
</dbReference>
<dbReference type="InterPro" id="IPR000266">
    <property type="entry name" value="Ribosomal_uS17"/>
</dbReference>
<evidence type="ECO:0000256" key="4">
    <source>
        <dbReference type="ARBA" id="ARBA00022980"/>
    </source>
</evidence>
<evidence type="ECO:0000256" key="7">
    <source>
        <dbReference type="RuleBase" id="RU003872"/>
    </source>
</evidence>